<keyword evidence="4 10" id="KW-0808">Transferase</keyword>
<keyword evidence="6 10" id="KW-0547">Nucleotide-binding</keyword>
<comment type="catalytic activity">
    <reaction evidence="9 10 11">
        <text>adenosine(37) in tRNA + dimethylallyl diphosphate = N(6)-dimethylallyladenosine(37) in tRNA + diphosphate</text>
        <dbReference type="Rhea" id="RHEA:26482"/>
        <dbReference type="Rhea" id="RHEA-COMP:10162"/>
        <dbReference type="Rhea" id="RHEA-COMP:10375"/>
        <dbReference type="ChEBI" id="CHEBI:33019"/>
        <dbReference type="ChEBI" id="CHEBI:57623"/>
        <dbReference type="ChEBI" id="CHEBI:74411"/>
        <dbReference type="ChEBI" id="CHEBI:74415"/>
        <dbReference type="EC" id="2.5.1.75"/>
    </reaction>
</comment>
<evidence type="ECO:0000256" key="13">
    <source>
        <dbReference type="RuleBase" id="RU003785"/>
    </source>
</evidence>
<reference evidence="14 15" key="1">
    <citation type="submission" date="2015-11" db="EMBL/GenBank/DDBJ databases">
        <authorList>
            <person name="Lin W."/>
        </authorList>
    </citation>
    <scope>NUCLEOTIDE SEQUENCE [LARGE SCALE GENOMIC DNA]</scope>
    <source>
        <strain evidence="14 15">HCH-1</strain>
    </source>
</reference>
<feature type="site" description="Interaction with substrate tRNA" evidence="10">
    <location>
        <position position="121"/>
    </location>
</feature>
<dbReference type="PANTHER" id="PTHR11088:SF60">
    <property type="entry name" value="TRNA DIMETHYLALLYLTRANSFERASE"/>
    <property type="match status" value="1"/>
</dbReference>
<evidence type="ECO:0000256" key="6">
    <source>
        <dbReference type="ARBA" id="ARBA00022741"/>
    </source>
</evidence>
<dbReference type="Proteomes" id="UP000060487">
    <property type="component" value="Unassembled WGS sequence"/>
</dbReference>
<evidence type="ECO:0000256" key="7">
    <source>
        <dbReference type="ARBA" id="ARBA00022840"/>
    </source>
</evidence>
<organism evidence="14 15">
    <name type="scientific">Candidatus Magnetominusculus xianensis</name>
    <dbReference type="NCBI Taxonomy" id="1748249"/>
    <lineage>
        <taxon>Bacteria</taxon>
        <taxon>Pseudomonadati</taxon>
        <taxon>Nitrospirota</taxon>
        <taxon>Nitrospiria</taxon>
        <taxon>Nitrospirales</taxon>
        <taxon>Nitrospiraceae</taxon>
        <taxon>Candidatus Magnetominusculus</taxon>
    </lineage>
</organism>
<feature type="binding site" evidence="10">
    <location>
        <begin position="10"/>
        <end position="15"/>
    </location>
    <ligand>
        <name>substrate</name>
    </ligand>
</feature>
<evidence type="ECO:0000256" key="3">
    <source>
        <dbReference type="ARBA" id="ARBA00005842"/>
    </source>
</evidence>
<evidence type="ECO:0000256" key="12">
    <source>
        <dbReference type="RuleBase" id="RU003784"/>
    </source>
</evidence>
<dbReference type="Gene3D" id="1.10.20.140">
    <property type="match status" value="1"/>
</dbReference>
<evidence type="ECO:0000313" key="14">
    <source>
        <dbReference type="EMBL" id="KWT92835.1"/>
    </source>
</evidence>
<dbReference type="RefSeq" id="WP_085050948.1">
    <property type="nucleotide sequence ID" value="NZ_LNQR01000019.1"/>
</dbReference>
<feature type="site" description="Interaction with substrate tRNA" evidence="10">
    <location>
        <position position="99"/>
    </location>
</feature>
<dbReference type="EMBL" id="LNQR01000019">
    <property type="protein sequence ID" value="KWT92835.1"/>
    <property type="molecule type" value="Genomic_DNA"/>
</dbReference>
<dbReference type="Pfam" id="PF01715">
    <property type="entry name" value="IPPT"/>
    <property type="match status" value="1"/>
</dbReference>
<evidence type="ECO:0000256" key="9">
    <source>
        <dbReference type="ARBA" id="ARBA00049563"/>
    </source>
</evidence>
<evidence type="ECO:0000256" key="8">
    <source>
        <dbReference type="ARBA" id="ARBA00022842"/>
    </source>
</evidence>
<gene>
    <name evidence="10" type="primary">miaA</name>
    <name evidence="14" type="ORF">ASN18_0421</name>
</gene>
<comment type="cofactor">
    <cofactor evidence="1 10">
        <name>Mg(2+)</name>
        <dbReference type="ChEBI" id="CHEBI:18420"/>
    </cofactor>
</comment>
<comment type="similarity">
    <text evidence="3 10 13">Belongs to the IPP transferase family.</text>
</comment>
<keyword evidence="7 10" id="KW-0067">ATP-binding</keyword>
<name>A0ABR5SJY2_9BACT</name>
<proteinExistence type="inferred from homology"/>
<comment type="subunit">
    <text evidence="10">Monomer.</text>
</comment>
<protein>
    <recommendedName>
        <fullName evidence="10">tRNA dimethylallyltransferase</fullName>
        <ecNumber evidence="10">2.5.1.75</ecNumber>
    </recommendedName>
    <alternativeName>
        <fullName evidence="10">Dimethylallyl diphosphate:tRNA dimethylallyltransferase</fullName>
        <shortName evidence="10">DMAPP:tRNA dimethylallyltransferase</shortName>
        <shortName evidence="10">DMATase</shortName>
    </alternativeName>
    <alternativeName>
        <fullName evidence="10">Isopentenyl-diphosphate:tRNA isopentenyltransferase</fullName>
        <shortName evidence="10">IPP transferase</shortName>
        <shortName evidence="10">IPPT</shortName>
        <shortName evidence="10">IPTase</shortName>
    </alternativeName>
</protein>
<feature type="binding site" evidence="10">
    <location>
        <begin position="8"/>
        <end position="15"/>
    </location>
    <ligand>
        <name>ATP</name>
        <dbReference type="ChEBI" id="CHEBI:30616"/>
    </ligand>
</feature>
<dbReference type="NCBIfam" id="TIGR00174">
    <property type="entry name" value="miaA"/>
    <property type="match status" value="1"/>
</dbReference>
<evidence type="ECO:0000313" key="15">
    <source>
        <dbReference type="Proteomes" id="UP000060487"/>
    </source>
</evidence>
<keyword evidence="5 10" id="KW-0819">tRNA processing</keyword>
<evidence type="ECO:0000256" key="5">
    <source>
        <dbReference type="ARBA" id="ARBA00022694"/>
    </source>
</evidence>
<evidence type="ECO:0000256" key="1">
    <source>
        <dbReference type="ARBA" id="ARBA00001946"/>
    </source>
</evidence>
<evidence type="ECO:0000256" key="10">
    <source>
        <dbReference type="HAMAP-Rule" id="MF_00185"/>
    </source>
</evidence>
<dbReference type="InterPro" id="IPR039657">
    <property type="entry name" value="Dimethylallyltransferase"/>
</dbReference>
<dbReference type="GO" id="GO:0052381">
    <property type="term" value="F:tRNA dimethylallyltransferase activity"/>
    <property type="evidence" value="ECO:0007669"/>
    <property type="project" value="UniProtKB-EC"/>
</dbReference>
<dbReference type="InterPro" id="IPR018022">
    <property type="entry name" value="IPT"/>
</dbReference>
<comment type="function">
    <text evidence="2 10 12">Catalyzes the transfer of a dimethylallyl group onto the adenine at position 37 in tRNAs that read codons beginning with uridine, leading to the formation of N6-(dimethylallyl)adenosine (i(6)A).</text>
</comment>
<evidence type="ECO:0000256" key="2">
    <source>
        <dbReference type="ARBA" id="ARBA00003213"/>
    </source>
</evidence>
<sequence>MKVLTICGPTCVGKTGVTIVLAQRLNAEIVSADSMQVYKGMDIGTAKPTADQRSLVAHHMIDIAGPTDTYSTGRYVSDAALIMEDITARGKRPIVSGGTGLYIRAMSKGLFSAPSADWELRNNLMSAEAQTPGFLYNYLGSIDPKSAEKINPNDHRRVIRAIEVCLKCGTTMSKLQMEMTRPLPYEFIKICLTRQRDELYAMINERVDMMLASGLVEEAETLFRLPLAHTPMQAIGYKELFAYFRGETGLAEAVLKIKQATRRYAKRQICWFKSEPDILCLDITGISDEKEILHKIIPHLPI</sequence>
<feature type="region of interest" description="Interaction with substrate tRNA" evidence="10">
    <location>
        <begin position="33"/>
        <end position="36"/>
    </location>
</feature>
<keyword evidence="15" id="KW-1185">Reference proteome</keyword>
<comment type="caution">
    <text evidence="10">Lacks conserved residue(s) required for the propagation of feature annotation.</text>
</comment>
<dbReference type="Gene3D" id="3.40.50.300">
    <property type="entry name" value="P-loop containing nucleotide triphosphate hydrolases"/>
    <property type="match status" value="1"/>
</dbReference>
<dbReference type="EC" id="2.5.1.75" evidence="10"/>
<dbReference type="InterPro" id="IPR027417">
    <property type="entry name" value="P-loop_NTPase"/>
</dbReference>
<keyword evidence="8 10" id="KW-0460">Magnesium</keyword>
<comment type="caution">
    <text evidence="14">The sequence shown here is derived from an EMBL/GenBank/DDBJ whole genome shotgun (WGS) entry which is preliminary data.</text>
</comment>
<evidence type="ECO:0000256" key="11">
    <source>
        <dbReference type="RuleBase" id="RU003783"/>
    </source>
</evidence>
<accession>A0ABR5SJY2</accession>
<dbReference type="PANTHER" id="PTHR11088">
    <property type="entry name" value="TRNA DIMETHYLALLYLTRANSFERASE"/>
    <property type="match status" value="1"/>
</dbReference>
<evidence type="ECO:0000256" key="4">
    <source>
        <dbReference type="ARBA" id="ARBA00022679"/>
    </source>
</evidence>
<dbReference type="HAMAP" id="MF_00185">
    <property type="entry name" value="IPP_trans"/>
    <property type="match status" value="1"/>
</dbReference>
<dbReference type="SUPFAM" id="SSF52540">
    <property type="entry name" value="P-loop containing nucleoside triphosphate hydrolases"/>
    <property type="match status" value="2"/>
</dbReference>